<protein>
    <submittedName>
        <fullName evidence="2">Uncharacterized protein</fullName>
    </submittedName>
</protein>
<accession>A0A517M366</accession>
<keyword evidence="3" id="KW-1185">Reference proteome</keyword>
<sequence length="285" mass="30851" precursor="true">MRSLERWYLRMTLAMHKTCFYLLAFQFCSLASFANAADNDCGDFGASSSCNSNLCCKSNSGFFADAELTLLTPHSGSVTIAPLSSTAILPERDLGVGGRYWLGYRAETGLGFRSRYWSFDQEAVGGPTLDPSLTAQTWDAELTQLFTRGRYSFDLSGGVRWGEIDDQVAPVLTESFNGWGSTVALSASRQLGNGPFSLIGGARGSLLFGDHVVNIVGAPIASSQEVMPVLEMQLGGEYSQELWGTHAFARAAFETQLWELPPTALGLLDQNIGFVGVTFSTGIRF</sequence>
<dbReference type="KEGG" id="ruv:EC9_35220"/>
<evidence type="ECO:0000313" key="2">
    <source>
        <dbReference type="EMBL" id="QDS89323.1"/>
    </source>
</evidence>
<name>A0A517M366_9BACT</name>
<gene>
    <name evidence="2" type="ORF">EC9_35220</name>
</gene>
<keyword evidence="1" id="KW-0732">Signal</keyword>
<reference evidence="2 3" key="1">
    <citation type="submission" date="2019-02" db="EMBL/GenBank/DDBJ databases">
        <title>Deep-cultivation of Planctomycetes and their phenomic and genomic characterization uncovers novel biology.</title>
        <authorList>
            <person name="Wiegand S."/>
            <person name="Jogler M."/>
            <person name="Boedeker C."/>
            <person name="Pinto D."/>
            <person name="Vollmers J."/>
            <person name="Rivas-Marin E."/>
            <person name="Kohn T."/>
            <person name="Peeters S.H."/>
            <person name="Heuer A."/>
            <person name="Rast P."/>
            <person name="Oberbeckmann S."/>
            <person name="Bunk B."/>
            <person name="Jeske O."/>
            <person name="Meyerdierks A."/>
            <person name="Storesund J.E."/>
            <person name="Kallscheuer N."/>
            <person name="Luecker S."/>
            <person name="Lage O.M."/>
            <person name="Pohl T."/>
            <person name="Merkel B.J."/>
            <person name="Hornburger P."/>
            <person name="Mueller R.-W."/>
            <person name="Bruemmer F."/>
            <person name="Labrenz M."/>
            <person name="Spormann A.M."/>
            <person name="Op den Camp H."/>
            <person name="Overmann J."/>
            <person name="Amann R."/>
            <person name="Jetten M.S.M."/>
            <person name="Mascher T."/>
            <person name="Medema M.H."/>
            <person name="Devos D.P."/>
            <person name="Kaster A.-K."/>
            <person name="Ovreas L."/>
            <person name="Rohde M."/>
            <person name="Galperin M.Y."/>
            <person name="Jogler C."/>
        </authorList>
    </citation>
    <scope>NUCLEOTIDE SEQUENCE [LARGE SCALE GENOMIC DNA]</scope>
    <source>
        <strain evidence="2 3">EC9</strain>
    </source>
</reference>
<evidence type="ECO:0000256" key="1">
    <source>
        <dbReference type="SAM" id="SignalP"/>
    </source>
</evidence>
<organism evidence="2 3">
    <name type="scientific">Rosistilla ulvae</name>
    <dbReference type="NCBI Taxonomy" id="1930277"/>
    <lineage>
        <taxon>Bacteria</taxon>
        <taxon>Pseudomonadati</taxon>
        <taxon>Planctomycetota</taxon>
        <taxon>Planctomycetia</taxon>
        <taxon>Pirellulales</taxon>
        <taxon>Pirellulaceae</taxon>
        <taxon>Rosistilla</taxon>
    </lineage>
</organism>
<proteinExistence type="predicted"/>
<dbReference type="EMBL" id="CP036261">
    <property type="protein sequence ID" value="QDS89323.1"/>
    <property type="molecule type" value="Genomic_DNA"/>
</dbReference>
<feature type="signal peptide" evidence="1">
    <location>
        <begin position="1"/>
        <end position="36"/>
    </location>
</feature>
<dbReference type="AlphaFoldDB" id="A0A517M366"/>
<evidence type="ECO:0000313" key="3">
    <source>
        <dbReference type="Proteomes" id="UP000319557"/>
    </source>
</evidence>
<feature type="chain" id="PRO_5022049075" evidence="1">
    <location>
        <begin position="37"/>
        <end position="285"/>
    </location>
</feature>
<dbReference type="Proteomes" id="UP000319557">
    <property type="component" value="Chromosome"/>
</dbReference>